<dbReference type="InterPro" id="IPR041075">
    <property type="entry name" value="NOD1/2_WH"/>
</dbReference>
<evidence type="ECO:0000256" key="4">
    <source>
        <dbReference type="ARBA" id="ARBA00022741"/>
    </source>
</evidence>
<dbReference type="STRING" id="137246.A0A401T5T8"/>
<organism evidence="7 8">
    <name type="scientific">Chiloscyllium punctatum</name>
    <name type="common">Brownbanded bambooshark</name>
    <name type="synonym">Hemiscyllium punctatum</name>
    <dbReference type="NCBI Taxonomy" id="137246"/>
    <lineage>
        <taxon>Eukaryota</taxon>
        <taxon>Metazoa</taxon>
        <taxon>Chordata</taxon>
        <taxon>Craniata</taxon>
        <taxon>Vertebrata</taxon>
        <taxon>Chondrichthyes</taxon>
        <taxon>Elasmobranchii</taxon>
        <taxon>Galeomorphii</taxon>
        <taxon>Galeoidea</taxon>
        <taxon>Orectolobiformes</taxon>
        <taxon>Hemiscylliidae</taxon>
        <taxon>Chiloscyllium</taxon>
    </lineage>
</organism>
<dbReference type="Proteomes" id="UP000287033">
    <property type="component" value="Unassembled WGS sequence"/>
</dbReference>
<evidence type="ECO:0000259" key="6">
    <source>
        <dbReference type="Pfam" id="PF17779"/>
    </source>
</evidence>
<dbReference type="AlphaFoldDB" id="A0A401T5T8"/>
<keyword evidence="8" id="KW-1185">Reference proteome</keyword>
<dbReference type="InterPro" id="IPR050637">
    <property type="entry name" value="NLRP_innate_immun_reg"/>
</dbReference>
<dbReference type="Pfam" id="PF17779">
    <property type="entry name" value="WHD_NOD2"/>
    <property type="match status" value="1"/>
</dbReference>
<sequence>MCCNRSYCWTLDVSLSPFFTQRDRKQQQFPKTITQLYSYYIHDVLKNHSCQIENPRDVFLKLGEMAFTGVSEKTVFRNGDLNQYNLQPSQFLSGFLMTVLKRDVSAQIVCPTFPHLTIQEFERLLPNS</sequence>
<dbReference type="EMBL" id="BEZZ01001089">
    <property type="protein sequence ID" value="GCC37980.1"/>
    <property type="molecule type" value="Genomic_DNA"/>
</dbReference>
<dbReference type="PANTHER" id="PTHR45690:SF19">
    <property type="entry name" value="NACHT, LRR AND PYD DOMAINS-CONTAINING PROTEIN 3"/>
    <property type="match status" value="1"/>
</dbReference>
<dbReference type="PANTHER" id="PTHR45690">
    <property type="entry name" value="NACHT, LRR AND PYD DOMAINS-CONTAINING PROTEIN 12"/>
    <property type="match status" value="1"/>
</dbReference>
<evidence type="ECO:0000256" key="2">
    <source>
        <dbReference type="ARBA" id="ARBA00022490"/>
    </source>
</evidence>
<comment type="subcellular location">
    <subcellularLocation>
        <location evidence="1">Cytoplasm</location>
    </subcellularLocation>
</comment>
<evidence type="ECO:0000256" key="3">
    <source>
        <dbReference type="ARBA" id="ARBA00022737"/>
    </source>
</evidence>
<dbReference type="OrthoDB" id="120976at2759"/>
<feature type="domain" description="NOD1/2 winged helix" evidence="6">
    <location>
        <begin position="57"/>
        <end position="104"/>
    </location>
</feature>
<keyword evidence="4" id="KW-0547">Nucleotide-binding</keyword>
<proteinExistence type="predicted"/>
<evidence type="ECO:0000313" key="7">
    <source>
        <dbReference type="EMBL" id="GCC37980.1"/>
    </source>
</evidence>
<dbReference type="GO" id="GO:0005524">
    <property type="term" value="F:ATP binding"/>
    <property type="evidence" value="ECO:0007669"/>
    <property type="project" value="UniProtKB-KW"/>
</dbReference>
<gene>
    <name evidence="7" type="ORF">chiPu_0016491</name>
</gene>
<comment type="caution">
    <text evidence="7">The sequence shown here is derived from an EMBL/GenBank/DDBJ whole genome shotgun (WGS) entry which is preliminary data.</text>
</comment>
<dbReference type="GO" id="GO:0005737">
    <property type="term" value="C:cytoplasm"/>
    <property type="evidence" value="ECO:0007669"/>
    <property type="project" value="UniProtKB-SubCell"/>
</dbReference>
<evidence type="ECO:0000256" key="5">
    <source>
        <dbReference type="ARBA" id="ARBA00022840"/>
    </source>
</evidence>
<evidence type="ECO:0000256" key="1">
    <source>
        <dbReference type="ARBA" id="ARBA00004496"/>
    </source>
</evidence>
<keyword evidence="2" id="KW-0963">Cytoplasm</keyword>
<accession>A0A401T5T8</accession>
<name>A0A401T5T8_CHIPU</name>
<reference evidence="7 8" key="1">
    <citation type="journal article" date="2018" name="Nat. Ecol. Evol.">
        <title>Shark genomes provide insights into elasmobranch evolution and the origin of vertebrates.</title>
        <authorList>
            <person name="Hara Y"/>
            <person name="Yamaguchi K"/>
            <person name="Onimaru K"/>
            <person name="Kadota M"/>
            <person name="Koyanagi M"/>
            <person name="Keeley SD"/>
            <person name="Tatsumi K"/>
            <person name="Tanaka K"/>
            <person name="Motone F"/>
            <person name="Kageyama Y"/>
            <person name="Nozu R"/>
            <person name="Adachi N"/>
            <person name="Nishimura O"/>
            <person name="Nakagawa R"/>
            <person name="Tanegashima C"/>
            <person name="Kiyatake I"/>
            <person name="Matsumoto R"/>
            <person name="Murakumo K"/>
            <person name="Nishida K"/>
            <person name="Terakita A"/>
            <person name="Kuratani S"/>
            <person name="Sato K"/>
            <person name="Hyodo S Kuraku.S."/>
        </authorList>
    </citation>
    <scope>NUCLEOTIDE SEQUENCE [LARGE SCALE GENOMIC DNA]</scope>
</reference>
<protein>
    <recommendedName>
        <fullName evidence="6">NOD1/2 winged helix domain-containing protein</fullName>
    </recommendedName>
</protein>
<keyword evidence="3" id="KW-0677">Repeat</keyword>
<keyword evidence="5" id="KW-0067">ATP-binding</keyword>
<evidence type="ECO:0000313" key="8">
    <source>
        <dbReference type="Proteomes" id="UP000287033"/>
    </source>
</evidence>